<proteinExistence type="predicted"/>
<sequence length="363" mass="42833">MRSAFNIGTKIVGISISKFYRFLNLFDIKTQNRLQDYCDEIKFKLTPIVNHMAESILDSSAEELEQSTDPSSTQIMEHMKNHFISDKDIDKIANCSRKKEKIQKSKEKKHSTDKKITNKEEEAFFEIILSDFTIIKKLIFCRYDLSTRHCESFLSILNNYREKSKDFPNYDLLNKIPMIDGNSNHKSEKNKLMEYEKRSRSKKITSTEKSQKKKRKKIERLLEQNNNIQDKFRQFLSNPITLFASFWIGLSSIFFLSPNENGKSRSKIRITTRKKINHITDQFFNGIQPLKQANYLSEEIEEDFLIELTDQEKTLSVKGNTRLMERLFTLIIPITPQSETNIQLIDSLMKKKNEKKNEKFNYN</sequence>
<reference evidence="2" key="1">
    <citation type="submission" date="2022-10" db="EMBL/GenBank/DDBJ databases">
        <title>Novel sulphate-reducing endosymbionts in the free-living metamonad Anaeramoeba.</title>
        <authorList>
            <person name="Jerlstrom-Hultqvist J."/>
            <person name="Cepicka I."/>
            <person name="Gallot-Lavallee L."/>
            <person name="Salas-Leiva D."/>
            <person name="Curtis B.A."/>
            <person name="Zahonova K."/>
            <person name="Pipaliya S."/>
            <person name="Dacks J."/>
            <person name="Roger A.J."/>
        </authorList>
    </citation>
    <scope>NUCLEOTIDE SEQUENCE</scope>
    <source>
        <strain evidence="2">BMAN</strain>
    </source>
</reference>
<gene>
    <name evidence="2" type="ORF">M0811_04652</name>
</gene>
<dbReference type="AlphaFoldDB" id="A0A9Q0RHN3"/>
<evidence type="ECO:0000313" key="3">
    <source>
        <dbReference type="Proteomes" id="UP001149090"/>
    </source>
</evidence>
<accession>A0A9Q0RHN3</accession>
<keyword evidence="3" id="KW-1185">Reference proteome</keyword>
<name>A0A9Q0RHN3_ANAIG</name>
<dbReference type="EMBL" id="JAPDFW010000044">
    <property type="protein sequence ID" value="KAJ5078929.1"/>
    <property type="molecule type" value="Genomic_DNA"/>
</dbReference>
<evidence type="ECO:0000256" key="1">
    <source>
        <dbReference type="SAM" id="MobiDB-lite"/>
    </source>
</evidence>
<protein>
    <submittedName>
        <fullName evidence="2">Uncharacterized protein</fullName>
    </submittedName>
</protein>
<evidence type="ECO:0000313" key="2">
    <source>
        <dbReference type="EMBL" id="KAJ5078929.1"/>
    </source>
</evidence>
<dbReference type="Proteomes" id="UP001149090">
    <property type="component" value="Unassembled WGS sequence"/>
</dbReference>
<organism evidence="2 3">
    <name type="scientific">Anaeramoeba ignava</name>
    <name type="common">Anaerobic marine amoeba</name>
    <dbReference type="NCBI Taxonomy" id="1746090"/>
    <lineage>
        <taxon>Eukaryota</taxon>
        <taxon>Metamonada</taxon>
        <taxon>Anaeramoebidae</taxon>
        <taxon>Anaeramoeba</taxon>
    </lineage>
</organism>
<feature type="region of interest" description="Disordered" evidence="1">
    <location>
        <begin position="194"/>
        <end position="216"/>
    </location>
</feature>
<comment type="caution">
    <text evidence="2">The sequence shown here is derived from an EMBL/GenBank/DDBJ whole genome shotgun (WGS) entry which is preliminary data.</text>
</comment>